<dbReference type="GO" id="GO:0003700">
    <property type="term" value="F:DNA-binding transcription factor activity"/>
    <property type="evidence" value="ECO:0007669"/>
    <property type="project" value="TreeGrafter"/>
</dbReference>
<dbReference type="Pfam" id="PF01614">
    <property type="entry name" value="IclR_C"/>
    <property type="match status" value="1"/>
</dbReference>
<dbReference type="InterPro" id="IPR036390">
    <property type="entry name" value="WH_DNA-bd_sf"/>
</dbReference>
<dbReference type="PROSITE" id="PS51078">
    <property type="entry name" value="ICLR_ED"/>
    <property type="match status" value="1"/>
</dbReference>
<keyword evidence="2" id="KW-0238">DNA-binding</keyword>
<organism evidence="7 8">
    <name type="scientific">Microbacterium saperdae</name>
    <dbReference type="NCBI Taxonomy" id="69368"/>
    <lineage>
        <taxon>Bacteria</taxon>
        <taxon>Bacillati</taxon>
        <taxon>Actinomycetota</taxon>
        <taxon>Actinomycetes</taxon>
        <taxon>Micrococcales</taxon>
        <taxon>Microbacteriaceae</taxon>
        <taxon>Microbacterium</taxon>
    </lineage>
</organism>
<dbReference type="Gene3D" id="1.10.10.10">
    <property type="entry name" value="Winged helix-like DNA-binding domain superfamily/Winged helix DNA-binding domain"/>
    <property type="match status" value="1"/>
</dbReference>
<dbReference type="GO" id="GO:0003677">
    <property type="term" value="F:DNA binding"/>
    <property type="evidence" value="ECO:0007669"/>
    <property type="project" value="UniProtKB-KW"/>
</dbReference>
<keyword evidence="3" id="KW-0804">Transcription</keyword>
<dbReference type="Proteomes" id="UP000317209">
    <property type="component" value="Unassembled WGS sequence"/>
</dbReference>
<feature type="region of interest" description="Disordered" evidence="4">
    <location>
        <begin position="1"/>
        <end position="25"/>
    </location>
</feature>
<dbReference type="InterPro" id="IPR050707">
    <property type="entry name" value="HTH_MetabolicPath_Reg"/>
</dbReference>
<feature type="domain" description="HTH iclR-type" evidence="5">
    <location>
        <begin position="26"/>
        <end position="88"/>
    </location>
</feature>
<dbReference type="GO" id="GO:0045892">
    <property type="term" value="P:negative regulation of DNA-templated transcription"/>
    <property type="evidence" value="ECO:0007669"/>
    <property type="project" value="TreeGrafter"/>
</dbReference>
<dbReference type="SUPFAM" id="SSF55781">
    <property type="entry name" value="GAF domain-like"/>
    <property type="match status" value="1"/>
</dbReference>
<dbReference type="SMART" id="SM00346">
    <property type="entry name" value="HTH_ICLR"/>
    <property type="match status" value="1"/>
</dbReference>
<dbReference type="InterPro" id="IPR014757">
    <property type="entry name" value="Tscrpt_reg_IclR_C"/>
</dbReference>
<evidence type="ECO:0000259" key="5">
    <source>
        <dbReference type="PROSITE" id="PS51077"/>
    </source>
</evidence>
<dbReference type="RefSeq" id="WP_141870762.1">
    <property type="nucleotide sequence ID" value="NZ_VFOX01000001.1"/>
</dbReference>
<proteinExistence type="predicted"/>
<dbReference type="InterPro" id="IPR029016">
    <property type="entry name" value="GAF-like_dom_sf"/>
</dbReference>
<dbReference type="EMBL" id="VFOX01000001">
    <property type="protein sequence ID" value="TQL84735.1"/>
    <property type="molecule type" value="Genomic_DNA"/>
</dbReference>
<evidence type="ECO:0000256" key="4">
    <source>
        <dbReference type="SAM" id="MobiDB-lite"/>
    </source>
</evidence>
<reference evidence="7 8" key="1">
    <citation type="submission" date="2019-06" db="EMBL/GenBank/DDBJ databases">
        <title>Sequencing the genomes of 1000 actinobacteria strains.</title>
        <authorList>
            <person name="Klenk H.-P."/>
        </authorList>
    </citation>
    <scope>NUCLEOTIDE SEQUENCE [LARGE SCALE GENOMIC DNA]</scope>
    <source>
        <strain evidence="7 8">DSM 20169</strain>
    </source>
</reference>
<evidence type="ECO:0000256" key="3">
    <source>
        <dbReference type="ARBA" id="ARBA00023163"/>
    </source>
</evidence>
<dbReference type="PROSITE" id="PS51077">
    <property type="entry name" value="HTH_ICLR"/>
    <property type="match status" value="1"/>
</dbReference>
<dbReference type="PANTHER" id="PTHR30136:SF24">
    <property type="entry name" value="HTH-TYPE TRANSCRIPTIONAL REPRESSOR ALLR"/>
    <property type="match status" value="1"/>
</dbReference>
<dbReference type="Gene3D" id="3.30.450.40">
    <property type="match status" value="1"/>
</dbReference>
<protein>
    <submittedName>
        <fullName evidence="7">IclR family transcriptional regulator</fullName>
    </submittedName>
</protein>
<sequence>MPNTDVSTTDALLPSSSAQPPTGSSIKSAERVMDLLDLLSQHEDGQSFGAIREALSLPKSSLHGLLQVMTYRGYLDLDPDDKVYRIGVRAWQVGRGFVLPDHLAAAGKVFLREARDQLNETIQMAVLDGIENVYIAKEDSDQPLRLFSEVGKRLPAYTTGLGKVLLSALPEEEVIRRFTGVRMRKYTDQTISSLPELLQVLETARERGYSEDTGEYTEGLYCVAVPVLNSSGGVVAAISCSIPSARVVDVAALRDEVLLTLRSAAAGMTRSL</sequence>
<evidence type="ECO:0000256" key="1">
    <source>
        <dbReference type="ARBA" id="ARBA00023015"/>
    </source>
</evidence>
<keyword evidence="8" id="KW-1185">Reference proteome</keyword>
<dbReference type="AlphaFoldDB" id="A0A543BIT9"/>
<dbReference type="PANTHER" id="PTHR30136">
    <property type="entry name" value="HELIX-TURN-HELIX TRANSCRIPTIONAL REGULATOR, ICLR FAMILY"/>
    <property type="match status" value="1"/>
</dbReference>
<evidence type="ECO:0000259" key="6">
    <source>
        <dbReference type="PROSITE" id="PS51078"/>
    </source>
</evidence>
<dbReference type="Pfam" id="PF09339">
    <property type="entry name" value="HTH_IclR"/>
    <property type="match status" value="1"/>
</dbReference>
<evidence type="ECO:0000313" key="7">
    <source>
        <dbReference type="EMBL" id="TQL84735.1"/>
    </source>
</evidence>
<accession>A0A543BIT9</accession>
<name>A0A543BIT9_9MICO</name>
<evidence type="ECO:0000256" key="2">
    <source>
        <dbReference type="ARBA" id="ARBA00023125"/>
    </source>
</evidence>
<gene>
    <name evidence="7" type="ORF">FB560_0327</name>
</gene>
<feature type="domain" description="IclR-ED" evidence="6">
    <location>
        <begin position="89"/>
        <end position="272"/>
    </location>
</feature>
<evidence type="ECO:0000313" key="8">
    <source>
        <dbReference type="Proteomes" id="UP000317209"/>
    </source>
</evidence>
<dbReference type="InterPro" id="IPR005471">
    <property type="entry name" value="Tscrpt_reg_IclR_N"/>
</dbReference>
<keyword evidence="1" id="KW-0805">Transcription regulation</keyword>
<dbReference type="SUPFAM" id="SSF46785">
    <property type="entry name" value="Winged helix' DNA-binding domain"/>
    <property type="match status" value="1"/>
</dbReference>
<dbReference type="OrthoDB" id="8479143at2"/>
<comment type="caution">
    <text evidence="7">The sequence shown here is derived from an EMBL/GenBank/DDBJ whole genome shotgun (WGS) entry which is preliminary data.</text>
</comment>
<dbReference type="InterPro" id="IPR036388">
    <property type="entry name" value="WH-like_DNA-bd_sf"/>
</dbReference>